<name>A0A2T7A9F2_TUBBO</name>
<protein>
    <submittedName>
        <fullName evidence="2">Uncharacterized protein</fullName>
    </submittedName>
</protein>
<dbReference type="Proteomes" id="UP000244722">
    <property type="component" value="Unassembled WGS sequence"/>
</dbReference>
<organism evidence="2 3">
    <name type="scientific">Tuber borchii</name>
    <name type="common">White truffle</name>
    <dbReference type="NCBI Taxonomy" id="42251"/>
    <lineage>
        <taxon>Eukaryota</taxon>
        <taxon>Fungi</taxon>
        <taxon>Dikarya</taxon>
        <taxon>Ascomycota</taxon>
        <taxon>Pezizomycotina</taxon>
        <taxon>Pezizomycetes</taxon>
        <taxon>Pezizales</taxon>
        <taxon>Tuberaceae</taxon>
        <taxon>Tuber</taxon>
    </lineage>
</organism>
<dbReference type="OrthoDB" id="5347374at2759"/>
<keyword evidence="3" id="KW-1185">Reference proteome</keyword>
<proteinExistence type="predicted"/>
<feature type="region of interest" description="Disordered" evidence="1">
    <location>
        <begin position="1"/>
        <end position="33"/>
    </location>
</feature>
<reference evidence="2 3" key="1">
    <citation type="submission" date="2017-04" db="EMBL/GenBank/DDBJ databases">
        <title>Draft genome sequence of Tuber borchii Vittad., a whitish edible truffle.</title>
        <authorList>
            <consortium name="DOE Joint Genome Institute"/>
            <person name="Murat C."/>
            <person name="Kuo A."/>
            <person name="Barry K.W."/>
            <person name="Clum A."/>
            <person name="Dockter R.B."/>
            <person name="Fauchery L."/>
            <person name="Iotti M."/>
            <person name="Kohler A."/>
            <person name="Labutti K."/>
            <person name="Lindquist E.A."/>
            <person name="Lipzen A."/>
            <person name="Ohm R.A."/>
            <person name="Wang M."/>
            <person name="Grigoriev I.V."/>
            <person name="Zambonelli A."/>
            <person name="Martin F.M."/>
        </authorList>
    </citation>
    <scope>NUCLEOTIDE SEQUENCE [LARGE SCALE GENOMIC DNA]</scope>
    <source>
        <strain evidence="2 3">Tbo3840</strain>
    </source>
</reference>
<gene>
    <name evidence="2" type="ORF">B9Z19DRAFT_960635</name>
</gene>
<evidence type="ECO:0000256" key="1">
    <source>
        <dbReference type="SAM" id="MobiDB-lite"/>
    </source>
</evidence>
<dbReference type="AlphaFoldDB" id="A0A2T7A9F2"/>
<evidence type="ECO:0000313" key="2">
    <source>
        <dbReference type="EMBL" id="PUU84367.1"/>
    </source>
</evidence>
<evidence type="ECO:0000313" key="3">
    <source>
        <dbReference type="Proteomes" id="UP000244722"/>
    </source>
</evidence>
<sequence>MEDLPNLTLSDDEPSSSAKSARQAKLHQTESLFQEQKSSWKPVCQTKQAARRLDYRIDGPAPESKESALEIKAAAEERYYARGYETALGLTERGLKAAEGLLHVSERRELEEVRGRCVRRLAK</sequence>
<dbReference type="EMBL" id="NESQ01000001">
    <property type="protein sequence ID" value="PUU84367.1"/>
    <property type="molecule type" value="Genomic_DNA"/>
</dbReference>
<accession>A0A2T7A9F2</accession>
<comment type="caution">
    <text evidence="2">The sequence shown here is derived from an EMBL/GenBank/DDBJ whole genome shotgun (WGS) entry which is preliminary data.</text>
</comment>